<organism evidence="2 3">
    <name type="scientific">Tieghemiomyces parasiticus</name>
    <dbReference type="NCBI Taxonomy" id="78921"/>
    <lineage>
        <taxon>Eukaryota</taxon>
        <taxon>Fungi</taxon>
        <taxon>Fungi incertae sedis</taxon>
        <taxon>Zoopagomycota</taxon>
        <taxon>Kickxellomycotina</taxon>
        <taxon>Dimargaritomycetes</taxon>
        <taxon>Dimargaritales</taxon>
        <taxon>Dimargaritaceae</taxon>
        <taxon>Tieghemiomyces</taxon>
    </lineage>
</organism>
<dbReference type="Proteomes" id="UP001150569">
    <property type="component" value="Unassembled WGS sequence"/>
</dbReference>
<evidence type="ECO:0000256" key="1">
    <source>
        <dbReference type="SAM" id="MobiDB-lite"/>
    </source>
</evidence>
<gene>
    <name evidence="2" type="ORF">IWQ60_002113</name>
</gene>
<evidence type="ECO:0000313" key="2">
    <source>
        <dbReference type="EMBL" id="KAJ1928391.1"/>
    </source>
</evidence>
<dbReference type="AlphaFoldDB" id="A0A9W8E1B9"/>
<comment type="caution">
    <text evidence="2">The sequence shown here is derived from an EMBL/GenBank/DDBJ whole genome shotgun (WGS) entry which is preliminary data.</text>
</comment>
<dbReference type="OrthoDB" id="10430969at2759"/>
<keyword evidence="3" id="KW-1185">Reference proteome</keyword>
<feature type="region of interest" description="Disordered" evidence="1">
    <location>
        <begin position="182"/>
        <end position="239"/>
    </location>
</feature>
<reference evidence="2" key="1">
    <citation type="submission" date="2022-07" db="EMBL/GenBank/DDBJ databases">
        <title>Phylogenomic reconstructions and comparative analyses of Kickxellomycotina fungi.</title>
        <authorList>
            <person name="Reynolds N.K."/>
            <person name="Stajich J.E."/>
            <person name="Barry K."/>
            <person name="Grigoriev I.V."/>
            <person name="Crous P."/>
            <person name="Smith M.E."/>
        </authorList>
    </citation>
    <scope>NUCLEOTIDE SEQUENCE</scope>
    <source>
        <strain evidence="2">RSA 861</strain>
    </source>
</reference>
<name>A0A9W8E1B9_9FUNG</name>
<accession>A0A9W8E1B9</accession>
<feature type="compositionally biased region" description="Polar residues" evidence="1">
    <location>
        <begin position="269"/>
        <end position="280"/>
    </location>
</feature>
<proteinExistence type="predicted"/>
<sequence length="343" mass="37343">MASTTRIGDGASRTSLASHCTTFNSPTLEAHRRHLSADILAGLANRPHTRPLNSKPLLPPPIVTSRAYFPGGAEPVMHTAAYSAMSPSPSPSGSLASAPPVLHRRRVFDYWPMVESTPRVDPVVDESLETLVAEYRHQPDLLRTILEAKAAEDRCRAEEACRQAAHLRLTARQMEINWLRERSTATPPRSSAHPPTSSRTVPRRSLPSGPRSASCLSRAPRLPSPDAGPRSAAVVDRAPKRRCVSHAEVLEAMRRKLQSNAEGRRRQRLASNPTSLSPAMSPSVHARVDSPALLPPLRLSPPRPSPLRREAPRQFPPAGPLKLPSLAELHPPSLPPVTTSLAR</sequence>
<feature type="compositionally biased region" description="Polar residues" evidence="1">
    <location>
        <begin position="184"/>
        <end position="200"/>
    </location>
</feature>
<protein>
    <submittedName>
        <fullName evidence="2">Uncharacterized protein</fullName>
    </submittedName>
</protein>
<dbReference type="EMBL" id="JANBPT010000075">
    <property type="protein sequence ID" value="KAJ1928391.1"/>
    <property type="molecule type" value="Genomic_DNA"/>
</dbReference>
<feature type="region of interest" description="Disordered" evidence="1">
    <location>
        <begin position="255"/>
        <end position="343"/>
    </location>
</feature>
<evidence type="ECO:0000313" key="3">
    <source>
        <dbReference type="Proteomes" id="UP001150569"/>
    </source>
</evidence>